<dbReference type="EMBL" id="JADNYJ010000003">
    <property type="protein sequence ID" value="KAF8912033.1"/>
    <property type="molecule type" value="Genomic_DNA"/>
</dbReference>
<keyword evidence="1" id="KW-0812">Transmembrane</keyword>
<organism evidence="2 3">
    <name type="scientific">Gymnopilus junonius</name>
    <name type="common">Spectacular rustgill mushroom</name>
    <name type="synonym">Gymnopilus spectabilis subsp. junonius</name>
    <dbReference type="NCBI Taxonomy" id="109634"/>
    <lineage>
        <taxon>Eukaryota</taxon>
        <taxon>Fungi</taxon>
        <taxon>Dikarya</taxon>
        <taxon>Basidiomycota</taxon>
        <taxon>Agaricomycotina</taxon>
        <taxon>Agaricomycetes</taxon>
        <taxon>Agaricomycetidae</taxon>
        <taxon>Agaricales</taxon>
        <taxon>Agaricineae</taxon>
        <taxon>Hymenogastraceae</taxon>
        <taxon>Gymnopilus</taxon>
    </lineage>
</organism>
<comment type="caution">
    <text evidence="2">The sequence shown here is derived from an EMBL/GenBank/DDBJ whole genome shotgun (WGS) entry which is preliminary data.</text>
</comment>
<accession>A0A9P5NZZ3</accession>
<keyword evidence="1" id="KW-0472">Membrane</keyword>
<sequence>MSISCTFVTNFLSLWYLSLLDFCPLLQMHFVGVHIWTCIHSSSLQFLLLLYFIHSEAFYCSVLSNLLCFRSCTHAAPLCLE</sequence>
<keyword evidence="1" id="KW-1133">Transmembrane helix</keyword>
<feature type="transmembrane region" description="Helical" evidence="1">
    <location>
        <begin position="7"/>
        <end position="27"/>
    </location>
</feature>
<reference evidence="2" key="1">
    <citation type="submission" date="2020-11" db="EMBL/GenBank/DDBJ databases">
        <authorList>
            <consortium name="DOE Joint Genome Institute"/>
            <person name="Ahrendt S."/>
            <person name="Riley R."/>
            <person name="Andreopoulos W."/>
            <person name="LaButti K."/>
            <person name="Pangilinan J."/>
            <person name="Ruiz-duenas F.J."/>
            <person name="Barrasa J.M."/>
            <person name="Sanchez-Garcia M."/>
            <person name="Camarero S."/>
            <person name="Miyauchi S."/>
            <person name="Serrano A."/>
            <person name="Linde D."/>
            <person name="Babiker R."/>
            <person name="Drula E."/>
            <person name="Ayuso-Fernandez I."/>
            <person name="Pacheco R."/>
            <person name="Padilla G."/>
            <person name="Ferreira P."/>
            <person name="Barriuso J."/>
            <person name="Kellner H."/>
            <person name="Castanera R."/>
            <person name="Alfaro M."/>
            <person name="Ramirez L."/>
            <person name="Pisabarro A.G."/>
            <person name="Kuo A."/>
            <person name="Tritt A."/>
            <person name="Lipzen A."/>
            <person name="He G."/>
            <person name="Yan M."/>
            <person name="Ng V."/>
            <person name="Cullen D."/>
            <person name="Martin F."/>
            <person name="Rosso M.-N."/>
            <person name="Henrissat B."/>
            <person name="Hibbett D."/>
            <person name="Martinez A.T."/>
            <person name="Grigoriev I.V."/>
        </authorList>
    </citation>
    <scope>NUCLEOTIDE SEQUENCE</scope>
    <source>
        <strain evidence="2">AH 44721</strain>
    </source>
</reference>
<evidence type="ECO:0000313" key="3">
    <source>
        <dbReference type="Proteomes" id="UP000724874"/>
    </source>
</evidence>
<dbReference type="Proteomes" id="UP000724874">
    <property type="component" value="Unassembled WGS sequence"/>
</dbReference>
<evidence type="ECO:0000313" key="2">
    <source>
        <dbReference type="EMBL" id="KAF8912033.1"/>
    </source>
</evidence>
<evidence type="ECO:0000256" key="1">
    <source>
        <dbReference type="SAM" id="Phobius"/>
    </source>
</evidence>
<gene>
    <name evidence="2" type="ORF">CPB84DRAFT_746762</name>
</gene>
<name>A0A9P5NZZ3_GYMJU</name>
<proteinExistence type="predicted"/>
<dbReference type="AlphaFoldDB" id="A0A9P5NZZ3"/>
<keyword evidence="3" id="KW-1185">Reference proteome</keyword>
<protein>
    <submittedName>
        <fullName evidence="2">Uncharacterized protein</fullName>
    </submittedName>
</protein>